<feature type="domain" description="Flagellar M-ring C-terminal" evidence="13">
    <location>
        <begin position="272"/>
        <end position="452"/>
    </location>
</feature>
<evidence type="ECO:0000256" key="11">
    <source>
        <dbReference type="SAM" id="Phobius"/>
    </source>
</evidence>
<comment type="caution">
    <text evidence="14">The sequence shown here is derived from an EMBL/GenBank/DDBJ whole genome shotgun (WGS) entry which is preliminary data.</text>
</comment>
<dbReference type="GO" id="GO:0009431">
    <property type="term" value="C:bacterial-type flagellum basal body, MS ring"/>
    <property type="evidence" value="ECO:0007669"/>
    <property type="project" value="InterPro"/>
</dbReference>
<evidence type="ECO:0000256" key="7">
    <source>
        <dbReference type="ARBA" id="ARBA00023136"/>
    </source>
</evidence>
<dbReference type="PANTHER" id="PTHR30046:SF0">
    <property type="entry name" value="FLAGELLAR M-RING PROTEIN"/>
    <property type="match status" value="1"/>
</dbReference>
<feature type="domain" description="Flagellar M-ring N-terminal" evidence="12">
    <location>
        <begin position="68"/>
        <end position="241"/>
    </location>
</feature>
<dbReference type="InterPro" id="IPR013556">
    <property type="entry name" value="Flag_M-ring_C"/>
</dbReference>
<dbReference type="Pfam" id="PF01514">
    <property type="entry name" value="YscJ_FliF"/>
    <property type="match status" value="1"/>
</dbReference>
<evidence type="ECO:0000256" key="8">
    <source>
        <dbReference type="ARBA" id="ARBA00023143"/>
    </source>
</evidence>
<sequence>MSDSAATAAPALPAVSASGGAVGKGGVDALRARFTGLLGQPAVARSLPMLGLLGVVGAAALAWMALREPPQRDLFRGLPDGDKAAVADVLDKNAVPYKFDRNNGSITVAEDDYFKAKMMLASEGLPKSAPDGSSMIDNMPMGASRAVENEKLRSAREMDLARTIEAIDAVESARIHLAVEAPSVFLRDRSKPQASVMLRLAQGRSLSDDQVRAIVHLVASSVPNLAPENVSVVDQNGHLLSNVDGAEGETNRQIAVQARIEERYRQAVIALLTPIVGAGKFSTEVHAEVNFNERQATRETYPQEEARLRAETGSWQATKPGDQANGEAGGIPGALANQPPLPAQPGTQAANVQQAGAATDPQSASANGQAVPELAPMRTQESYNRNFELGREISVTRDAIGTVKRLSVAVALDNGPDGKPRKAEEVAALEALVKSAVGFDQARGDVVALSARGFAKLDEDAGAPPVYEADWFKMLVRNLSALAVVAVLIFGIGRPMLKKMGGGRKADGAPGAPGAAGAAPSVERTALGNEISQELLRSAQENPNQTVTLDMISSTPDYAQRADLIRNFVKQDPDRAALVVRDLLRENRKAKENA</sequence>
<keyword evidence="6 11" id="KW-1133">Transmembrane helix</keyword>
<gene>
    <name evidence="14" type="ORF">GGR43_000673</name>
</gene>
<dbReference type="GO" id="GO:0071973">
    <property type="term" value="P:bacterial-type flagellum-dependent cell motility"/>
    <property type="evidence" value="ECO:0007669"/>
    <property type="project" value="InterPro"/>
</dbReference>
<reference evidence="14 15" key="1">
    <citation type="submission" date="2020-08" db="EMBL/GenBank/DDBJ databases">
        <title>Genomic Encyclopedia of Type Strains, Phase IV (KMG-IV): sequencing the most valuable type-strain genomes for metagenomic binning, comparative biology and taxonomic classification.</title>
        <authorList>
            <person name="Goeker M."/>
        </authorList>
    </citation>
    <scope>NUCLEOTIDE SEQUENCE [LARGE SCALE GENOMIC DNA]</scope>
    <source>
        <strain evidence="14 15">DSM 26189</strain>
    </source>
</reference>
<dbReference type="InterPro" id="IPR006182">
    <property type="entry name" value="FliF_N_dom"/>
</dbReference>
<dbReference type="GO" id="GO:0003774">
    <property type="term" value="F:cytoskeletal motor activity"/>
    <property type="evidence" value="ECO:0007669"/>
    <property type="project" value="InterPro"/>
</dbReference>
<dbReference type="Gene3D" id="3.30.300.30">
    <property type="match status" value="1"/>
</dbReference>
<accession>A0A7W6FNX2</accession>
<keyword evidence="14" id="KW-0966">Cell projection</keyword>
<protein>
    <recommendedName>
        <fullName evidence="9">Flagellar M-ring protein</fullName>
    </recommendedName>
</protein>
<proteinExistence type="inferred from homology"/>
<feature type="compositionally biased region" description="Polar residues" evidence="10">
    <location>
        <begin position="347"/>
        <end position="368"/>
    </location>
</feature>
<comment type="function">
    <text evidence="9">The M ring may be actively involved in energy transduction.</text>
</comment>
<organism evidence="14 15">
    <name type="scientific">Sphingobium jiangsuense</name>
    <dbReference type="NCBI Taxonomy" id="870476"/>
    <lineage>
        <taxon>Bacteria</taxon>
        <taxon>Pseudomonadati</taxon>
        <taxon>Pseudomonadota</taxon>
        <taxon>Alphaproteobacteria</taxon>
        <taxon>Sphingomonadales</taxon>
        <taxon>Sphingomonadaceae</taxon>
        <taxon>Sphingobium</taxon>
    </lineage>
</organism>
<keyword evidence="14" id="KW-0969">Cilium</keyword>
<evidence type="ECO:0000313" key="14">
    <source>
        <dbReference type="EMBL" id="MBB3924972.1"/>
    </source>
</evidence>
<evidence type="ECO:0000256" key="9">
    <source>
        <dbReference type="PIRNR" id="PIRNR004862"/>
    </source>
</evidence>
<evidence type="ECO:0000259" key="13">
    <source>
        <dbReference type="Pfam" id="PF08345"/>
    </source>
</evidence>
<name>A0A7W6FNX2_9SPHN</name>
<feature type="region of interest" description="Disordered" evidence="10">
    <location>
        <begin position="501"/>
        <end position="520"/>
    </location>
</feature>
<dbReference type="AlphaFoldDB" id="A0A7W6FNX2"/>
<keyword evidence="8 9" id="KW-0975">Bacterial flagellum</keyword>
<evidence type="ECO:0000256" key="1">
    <source>
        <dbReference type="ARBA" id="ARBA00004117"/>
    </source>
</evidence>
<evidence type="ECO:0000256" key="3">
    <source>
        <dbReference type="ARBA" id="ARBA00007971"/>
    </source>
</evidence>
<feature type="region of interest" description="Disordered" evidence="10">
    <location>
        <begin position="310"/>
        <end position="370"/>
    </location>
</feature>
<dbReference type="InterPro" id="IPR045851">
    <property type="entry name" value="AMP-bd_C_sf"/>
</dbReference>
<dbReference type="PRINTS" id="PR01009">
    <property type="entry name" value="FLGMRINGFLIF"/>
</dbReference>
<keyword evidence="15" id="KW-1185">Reference proteome</keyword>
<evidence type="ECO:0000256" key="5">
    <source>
        <dbReference type="ARBA" id="ARBA00022692"/>
    </source>
</evidence>
<comment type="similarity">
    <text evidence="3 9">Belongs to the FliF family.</text>
</comment>
<dbReference type="InterPro" id="IPR043427">
    <property type="entry name" value="YscJ/FliF"/>
</dbReference>
<evidence type="ECO:0000256" key="6">
    <source>
        <dbReference type="ARBA" id="ARBA00022989"/>
    </source>
</evidence>
<dbReference type="NCBIfam" id="TIGR00206">
    <property type="entry name" value="fliF"/>
    <property type="match status" value="1"/>
</dbReference>
<evidence type="ECO:0000313" key="15">
    <source>
        <dbReference type="Proteomes" id="UP000571950"/>
    </source>
</evidence>
<keyword evidence="14" id="KW-0282">Flagellum</keyword>
<dbReference type="InterPro" id="IPR000067">
    <property type="entry name" value="FlgMring_FliF"/>
</dbReference>
<dbReference type="GO" id="GO:0005886">
    <property type="term" value="C:plasma membrane"/>
    <property type="evidence" value="ECO:0007669"/>
    <property type="project" value="UniProtKB-SubCell"/>
</dbReference>
<dbReference type="Pfam" id="PF08345">
    <property type="entry name" value="YscJ_FliF_C"/>
    <property type="match status" value="1"/>
</dbReference>
<keyword evidence="5 11" id="KW-0812">Transmembrane</keyword>
<evidence type="ECO:0000256" key="4">
    <source>
        <dbReference type="ARBA" id="ARBA00022475"/>
    </source>
</evidence>
<evidence type="ECO:0000256" key="2">
    <source>
        <dbReference type="ARBA" id="ARBA00004651"/>
    </source>
</evidence>
<feature type="transmembrane region" description="Helical" evidence="11">
    <location>
        <begin position="47"/>
        <end position="66"/>
    </location>
</feature>
<dbReference type="Proteomes" id="UP000571950">
    <property type="component" value="Unassembled WGS sequence"/>
</dbReference>
<dbReference type="EMBL" id="JACIDT010000002">
    <property type="protein sequence ID" value="MBB3924972.1"/>
    <property type="molecule type" value="Genomic_DNA"/>
</dbReference>
<keyword evidence="7 11" id="KW-0472">Membrane</keyword>
<feature type="compositionally biased region" description="Low complexity" evidence="10">
    <location>
        <begin position="508"/>
        <end position="520"/>
    </location>
</feature>
<evidence type="ECO:0000256" key="10">
    <source>
        <dbReference type="SAM" id="MobiDB-lite"/>
    </source>
</evidence>
<evidence type="ECO:0000259" key="12">
    <source>
        <dbReference type="Pfam" id="PF01514"/>
    </source>
</evidence>
<dbReference type="RefSeq" id="WP_188070538.1">
    <property type="nucleotide sequence ID" value="NZ_BSPS01000022.1"/>
</dbReference>
<dbReference type="PIRSF" id="PIRSF004862">
    <property type="entry name" value="FliF"/>
    <property type="match status" value="1"/>
</dbReference>
<comment type="subcellular location">
    <subcellularLocation>
        <location evidence="1 9">Bacterial flagellum basal body</location>
    </subcellularLocation>
    <subcellularLocation>
        <location evidence="2">Cell membrane</location>
        <topology evidence="2">Multi-pass membrane protein</topology>
    </subcellularLocation>
</comment>
<keyword evidence="4" id="KW-1003">Cell membrane</keyword>
<dbReference type="PANTHER" id="PTHR30046">
    <property type="entry name" value="FLAGELLAR M-RING PROTEIN"/>
    <property type="match status" value="1"/>
</dbReference>